<feature type="region of interest" description="Disordered" evidence="1">
    <location>
        <begin position="122"/>
        <end position="169"/>
    </location>
</feature>
<feature type="compositionally biased region" description="Low complexity" evidence="1">
    <location>
        <begin position="249"/>
        <end position="269"/>
    </location>
</feature>
<evidence type="ECO:0000313" key="3">
    <source>
        <dbReference type="Proteomes" id="UP000182486"/>
    </source>
</evidence>
<proteinExistence type="predicted"/>
<comment type="caution">
    <text evidence="2">The sequence shown here is derived from an EMBL/GenBank/DDBJ whole genome shotgun (WGS) entry which is preliminary data.</text>
</comment>
<gene>
    <name evidence="2" type="ORF">BG844_17650</name>
</gene>
<protein>
    <submittedName>
        <fullName evidence="2">Uncharacterized protein</fullName>
    </submittedName>
</protein>
<dbReference type="AlphaFoldDB" id="A0A1K0FJH5"/>
<dbReference type="RefSeq" id="WP_071806433.1">
    <property type="nucleotide sequence ID" value="NZ_MEIA01000182.1"/>
</dbReference>
<keyword evidence="3" id="KW-1185">Reference proteome</keyword>
<evidence type="ECO:0000256" key="1">
    <source>
        <dbReference type="SAM" id="MobiDB-lite"/>
    </source>
</evidence>
<evidence type="ECO:0000313" key="2">
    <source>
        <dbReference type="EMBL" id="OJF12997.1"/>
    </source>
</evidence>
<accession>A0A1K0FJH5</accession>
<organism evidence="2 3">
    <name type="scientific">Couchioplanes caeruleus subsp. caeruleus</name>
    <dbReference type="NCBI Taxonomy" id="56427"/>
    <lineage>
        <taxon>Bacteria</taxon>
        <taxon>Bacillati</taxon>
        <taxon>Actinomycetota</taxon>
        <taxon>Actinomycetes</taxon>
        <taxon>Micromonosporales</taxon>
        <taxon>Micromonosporaceae</taxon>
        <taxon>Couchioplanes</taxon>
    </lineage>
</organism>
<dbReference type="EMBL" id="MEIA01000182">
    <property type="protein sequence ID" value="OJF12997.1"/>
    <property type="molecule type" value="Genomic_DNA"/>
</dbReference>
<feature type="compositionally biased region" description="Low complexity" evidence="1">
    <location>
        <begin position="122"/>
        <end position="156"/>
    </location>
</feature>
<name>A0A1K0FJH5_9ACTN</name>
<sequence>MNTRRHAIDRATAEHLLSGGPARRDTVTEPLARLLDAATAPARAAELAGEDTAVAAFRRVHREPVPPPWRPDMIKTALVKLATAKLLAATAGAASIGGIALAAGTGSLPDAAQDVAHSAFDAPAPHAGASAHPDASAGPAPHAAASARPDASATAGRGEGSPSPSLTGLCQAYTARPAGERGKALDSPAFTVLVTTAGGRDKVDTYCAALSSAHPDASSRPSGGPDGNASHPTGAPAGHGRPTQGSAASHGPTGGPTSPGRPSTTPSHR</sequence>
<feature type="region of interest" description="Disordered" evidence="1">
    <location>
        <begin position="212"/>
        <end position="269"/>
    </location>
</feature>
<dbReference type="Proteomes" id="UP000182486">
    <property type="component" value="Unassembled WGS sequence"/>
</dbReference>
<reference evidence="2 3" key="1">
    <citation type="submission" date="2016-09" db="EMBL/GenBank/DDBJ databases">
        <title>Couchioplanes caeruleus draft genome sequence.</title>
        <authorList>
            <person name="Sheehan J."/>
            <person name="Caffrey P."/>
        </authorList>
    </citation>
    <scope>NUCLEOTIDE SEQUENCE [LARGE SCALE GENOMIC DNA]</scope>
    <source>
        <strain evidence="2 3">DSM 43634</strain>
    </source>
</reference>